<evidence type="ECO:0000256" key="1">
    <source>
        <dbReference type="SAM" id="MobiDB-lite"/>
    </source>
</evidence>
<reference evidence="3 4" key="1">
    <citation type="submission" date="2019-07" db="EMBL/GenBank/DDBJ databases">
        <title>Gilliamella genomes.</title>
        <authorList>
            <person name="Zheng H."/>
        </authorList>
    </citation>
    <scope>NUCLEOTIDE SEQUENCE [LARGE SCALE GENOMIC DNA]</scope>
    <source>
        <strain evidence="3 4">W8131</strain>
    </source>
</reference>
<evidence type="ECO:0000313" key="4">
    <source>
        <dbReference type="Proteomes" id="UP000319138"/>
    </source>
</evidence>
<dbReference type="EMBL" id="VMHL01000001">
    <property type="protein sequence ID" value="TSJ91843.1"/>
    <property type="molecule type" value="Genomic_DNA"/>
</dbReference>
<evidence type="ECO:0000313" key="3">
    <source>
        <dbReference type="EMBL" id="TSJ91843.1"/>
    </source>
</evidence>
<protein>
    <submittedName>
        <fullName evidence="3">Ribbon-helix-helix protein, CopG family</fullName>
    </submittedName>
</protein>
<dbReference type="RefSeq" id="WP_144187603.1">
    <property type="nucleotide sequence ID" value="NZ_VMHL01000001.1"/>
</dbReference>
<dbReference type="GO" id="GO:0006355">
    <property type="term" value="P:regulation of DNA-templated transcription"/>
    <property type="evidence" value="ECO:0007669"/>
    <property type="project" value="InterPro"/>
</dbReference>
<dbReference type="InterPro" id="IPR002145">
    <property type="entry name" value="CopG"/>
</dbReference>
<name>A0A556RSN7_9GAMM</name>
<accession>A0A556RSN7</accession>
<dbReference type="AlphaFoldDB" id="A0A556RSN7"/>
<dbReference type="Pfam" id="PF01402">
    <property type="entry name" value="RHH_1"/>
    <property type="match status" value="1"/>
</dbReference>
<gene>
    <name evidence="3" type="ORF">FPQ14_00825</name>
</gene>
<organism evidence="3 4">
    <name type="scientific">Gilliamella apicola</name>
    <dbReference type="NCBI Taxonomy" id="1196095"/>
    <lineage>
        <taxon>Bacteria</taxon>
        <taxon>Pseudomonadati</taxon>
        <taxon>Pseudomonadota</taxon>
        <taxon>Gammaproteobacteria</taxon>
        <taxon>Orbales</taxon>
        <taxon>Orbaceae</taxon>
        <taxon>Gilliamella</taxon>
    </lineage>
</organism>
<comment type="caution">
    <text evidence="3">The sequence shown here is derived from an EMBL/GenBank/DDBJ whole genome shotgun (WGS) entry which is preliminary data.</text>
</comment>
<feature type="region of interest" description="Disordered" evidence="1">
    <location>
        <begin position="1"/>
        <end position="20"/>
    </location>
</feature>
<evidence type="ECO:0000259" key="2">
    <source>
        <dbReference type="Pfam" id="PF01402"/>
    </source>
</evidence>
<feature type="domain" description="Ribbon-helix-helix protein CopG" evidence="2">
    <location>
        <begin position="24"/>
        <end position="53"/>
    </location>
</feature>
<proteinExistence type="predicted"/>
<dbReference type="Proteomes" id="UP000319138">
    <property type="component" value="Unassembled WGS sequence"/>
</dbReference>
<sequence>MALTRAVIQKKSDEKRGVKSKGYKLPVDIIDLISELSAKTGKPQSKIIEEAILMFNDSL</sequence>